<accession>A0A1E5T7I5</accession>
<keyword evidence="3 5" id="KW-0347">Helicase</keyword>
<sequence>MDSKKITPLEKIVTCIKANENFVLQGGAGSGKTETLKQTLEFISKEYPNKKIACITHTNLAVAEIISRVGDQHTICTIHSFLNSLIKDYKKNIHQVLFNIFILKKVERKSLDFYENDEKQQKIEEHKNYKKKYEKYQGSLFSIKKESIEKVIGKREYDKSPEEYNTQLNDKIEKLNLEIKQSIAEQNFNGIKYNETRFDSFKELSFGHDSLLVIASLLFESYDLLSRITQDKYDFIFIDEYQDTNEKIIDVFLNEIPAKNKTIIGLFGDSMQGIYDDGIGDVKKQIKDKKLKKIEKEDNYRCSDQVVIFINKLRDDSLEQQIAFKRKDNGELETIDDRKGIVKLYYAIYDEIKPHSKSSYGDKSRYTDTLIKLIKSVENLTYKDLNIYSKKLMLTNKSISIDVGFNNLYDVFNARYSDVKEEIEKDLIRLQFMDLLELCKAYEKKNYNYVLTELKKSNFALVHIDDKLKVKKGLDSVINSDKSAFEVLEYAFKIKMLKKSDSYSRYIERKDNLLDQLKNDIDYQDFKKIKAEGQNTFAKMSKVKSDLEEEKFNELNNLNKKETFYENLFSDKIKFKEVYKYYGYLNEETDYITMHKTKGSGIENVLIVLDEYFWSKYDFKSIFDATMEDNDKKLKTQKLFYVACSRAIKNLICIKLISEDEENNLIRMFESFEKVNL</sequence>
<evidence type="ECO:0000256" key="2">
    <source>
        <dbReference type="ARBA" id="ARBA00022801"/>
    </source>
</evidence>
<evidence type="ECO:0000256" key="5">
    <source>
        <dbReference type="PROSITE-ProRule" id="PRU00560"/>
    </source>
</evidence>
<dbReference type="Proteomes" id="UP000095713">
    <property type="component" value="Unassembled WGS sequence"/>
</dbReference>
<dbReference type="PANTHER" id="PTHR11070:SF67">
    <property type="entry name" value="DNA 3'-5' HELICASE"/>
    <property type="match status" value="1"/>
</dbReference>
<dbReference type="GO" id="GO:0000725">
    <property type="term" value="P:recombinational repair"/>
    <property type="evidence" value="ECO:0007669"/>
    <property type="project" value="TreeGrafter"/>
</dbReference>
<feature type="binding site" evidence="5">
    <location>
        <begin position="26"/>
        <end position="33"/>
    </location>
    <ligand>
        <name>ATP</name>
        <dbReference type="ChEBI" id="CHEBI:30616"/>
    </ligand>
</feature>
<evidence type="ECO:0000256" key="3">
    <source>
        <dbReference type="ARBA" id="ARBA00022806"/>
    </source>
</evidence>
<comment type="caution">
    <text evidence="7">The sequence shown here is derived from an EMBL/GenBank/DDBJ whole genome shotgun (WGS) entry which is preliminary data.</text>
</comment>
<dbReference type="Gene3D" id="3.40.50.300">
    <property type="entry name" value="P-loop containing nucleotide triphosphate hydrolases"/>
    <property type="match status" value="2"/>
</dbReference>
<protein>
    <submittedName>
        <fullName evidence="7">DNA helicase</fullName>
    </submittedName>
</protein>
<dbReference type="InterPro" id="IPR000212">
    <property type="entry name" value="DNA_helicase_UvrD/REP"/>
</dbReference>
<keyword evidence="8" id="KW-1185">Reference proteome</keyword>
<dbReference type="GO" id="GO:0005829">
    <property type="term" value="C:cytosol"/>
    <property type="evidence" value="ECO:0007669"/>
    <property type="project" value="TreeGrafter"/>
</dbReference>
<dbReference type="AlphaFoldDB" id="A0A1E5T7I5"/>
<proteinExistence type="predicted"/>
<dbReference type="PROSITE" id="PS51198">
    <property type="entry name" value="UVRD_HELICASE_ATP_BIND"/>
    <property type="match status" value="1"/>
</dbReference>
<evidence type="ECO:0000256" key="1">
    <source>
        <dbReference type="ARBA" id="ARBA00022741"/>
    </source>
</evidence>
<dbReference type="GO" id="GO:0016787">
    <property type="term" value="F:hydrolase activity"/>
    <property type="evidence" value="ECO:0007669"/>
    <property type="project" value="UniProtKB-UniRule"/>
</dbReference>
<dbReference type="OrthoDB" id="9765670at2"/>
<reference evidence="7 8" key="1">
    <citation type="submission" date="2016-05" db="EMBL/GenBank/DDBJ databases">
        <title>Draft Genome Sequence of Algibacter sp. Strain SK-16 Isolated from the Surface Water of Aburatsubo Inlet.</title>
        <authorList>
            <person name="Wong S.-K."/>
            <person name="Yoshizawa S."/>
            <person name="Nakajima Y."/>
            <person name="Ogura Y."/>
            <person name="Tetsuya H."/>
            <person name="Hamasaki K."/>
        </authorList>
    </citation>
    <scope>NUCLEOTIDE SEQUENCE [LARGE SCALE GENOMIC DNA]</scope>
    <source>
        <strain evidence="7 8">SK-16</strain>
    </source>
</reference>
<dbReference type="Pfam" id="PF00580">
    <property type="entry name" value="UvrD-helicase"/>
    <property type="match status" value="1"/>
</dbReference>
<keyword evidence="1 5" id="KW-0547">Nucleotide-binding</keyword>
<dbReference type="GO" id="GO:0005524">
    <property type="term" value="F:ATP binding"/>
    <property type="evidence" value="ECO:0007669"/>
    <property type="project" value="UniProtKB-UniRule"/>
</dbReference>
<dbReference type="InterPro" id="IPR027417">
    <property type="entry name" value="P-loop_NTPase"/>
</dbReference>
<name>A0A1E5T7I5_9FLAO</name>
<dbReference type="PANTHER" id="PTHR11070">
    <property type="entry name" value="UVRD / RECB / PCRA DNA HELICASE FAMILY MEMBER"/>
    <property type="match status" value="1"/>
</dbReference>
<gene>
    <name evidence="7" type="ORF">A8C32_18060</name>
</gene>
<dbReference type="SUPFAM" id="SSF52540">
    <property type="entry name" value="P-loop containing nucleoside triphosphate hydrolases"/>
    <property type="match status" value="1"/>
</dbReference>
<organism evidence="7 8">
    <name type="scientific">Flavivirga aquatica</name>
    <dbReference type="NCBI Taxonomy" id="1849968"/>
    <lineage>
        <taxon>Bacteria</taxon>
        <taxon>Pseudomonadati</taxon>
        <taxon>Bacteroidota</taxon>
        <taxon>Flavobacteriia</taxon>
        <taxon>Flavobacteriales</taxon>
        <taxon>Flavobacteriaceae</taxon>
        <taxon>Flavivirga</taxon>
    </lineage>
</organism>
<keyword evidence="2 5" id="KW-0378">Hydrolase</keyword>
<dbReference type="GO" id="GO:0003677">
    <property type="term" value="F:DNA binding"/>
    <property type="evidence" value="ECO:0007669"/>
    <property type="project" value="InterPro"/>
</dbReference>
<dbReference type="InterPro" id="IPR014016">
    <property type="entry name" value="UvrD-like_ATP-bd"/>
</dbReference>
<evidence type="ECO:0000313" key="7">
    <source>
        <dbReference type="EMBL" id="OEK07341.1"/>
    </source>
</evidence>
<evidence type="ECO:0000313" key="8">
    <source>
        <dbReference type="Proteomes" id="UP000095713"/>
    </source>
</evidence>
<evidence type="ECO:0000259" key="6">
    <source>
        <dbReference type="PROSITE" id="PS51198"/>
    </source>
</evidence>
<dbReference type="RefSeq" id="WP_069830830.1">
    <property type="nucleotide sequence ID" value="NZ_MDJD01000048.1"/>
</dbReference>
<evidence type="ECO:0000256" key="4">
    <source>
        <dbReference type="ARBA" id="ARBA00022840"/>
    </source>
</evidence>
<dbReference type="STRING" id="1849968.A8C32_18060"/>
<feature type="domain" description="UvrD-like helicase ATP-binding" evidence="6">
    <location>
        <begin position="5"/>
        <end position="303"/>
    </location>
</feature>
<dbReference type="EMBL" id="MDJD01000048">
    <property type="protein sequence ID" value="OEK07341.1"/>
    <property type="molecule type" value="Genomic_DNA"/>
</dbReference>
<dbReference type="GO" id="GO:0043138">
    <property type="term" value="F:3'-5' DNA helicase activity"/>
    <property type="evidence" value="ECO:0007669"/>
    <property type="project" value="TreeGrafter"/>
</dbReference>
<keyword evidence="4 5" id="KW-0067">ATP-binding</keyword>